<dbReference type="PROSITE" id="PS51837">
    <property type="entry name" value="LITAF"/>
    <property type="match status" value="1"/>
</dbReference>
<dbReference type="GO" id="GO:0005765">
    <property type="term" value="C:lysosomal membrane"/>
    <property type="evidence" value="ECO:0007669"/>
    <property type="project" value="UniProtKB-SubCell"/>
</dbReference>
<evidence type="ECO:0000256" key="3">
    <source>
        <dbReference type="ARBA" id="ARBA00004630"/>
    </source>
</evidence>
<evidence type="ECO:0000313" key="10">
    <source>
        <dbReference type="Proteomes" id="UP001186944"/>
    </source>
</evidence>
<gene>
    <name evidence="9" type="ORF">FSP39_007686</name>
</gene>
<keyword evidence="10" id="KW-1185">Reference proteome</keyword>
<keyword evidence="5" id="KW-0479">Metal-binding</keyword>
<comment type="subcellular location">
    <subcellularLocation>
        <location evidence="2">Endosome membrane</location>
        <topology evidence="2">Peripheral membrane protein</topology>
    </subcellularLocation>
    <subcellularLocation>
        <location evidence="1">Late endosome membrane</location>
    </subcellularLocation>
    <subcellularLocation>
        <location evidence="3">Lysosome membrane</location>
        <topology evidence="3">Peripheral membrane protein</topology>
        <orientation evidence="3">Cytoplasmic side</orientation>
    </subcellularLocation>
</comment>
<dbReference type="GO" id="GO:0031902">
    <property type="term" value="C:late endosome membrane"/>
    <property type="evidence" value="ECO:0007669"/>
    <property type="project" value="UniProtKB-SubCell"/>
</dbReference>
<protein>
    <recommendedName>
        <fullName evidence="8">LITAF domain-containing protein</fullName>
    </recommendedName>
</protein>
<evidence type="ECO:0000256" key="6">
    <source>
        <dbReference type="ARBA" id="ARBA00022833"/>
    </source>
</evidence>
<evidence type="ECO:0000256" key="2">
    <source>
        <dbReference type="ARBA" id="ARBA00004481"/>
    </source>
</evidence>
<dbReference type="Pfam" id="PF10601">
    <property type="entry name" value="zf-LITAF-like"/>
    <property type="match status" value="1"/>
</dbReference>
<evidence type="ECO:0000256" key="4">
    <source>
        <dbReference type="ARBA" id="ARBA00005975"/>
    </source>
</evidence>
<dbReference type="GO" id="GO:0008270">
    <property type="term" value="F:zinc ion binding"/>
    <property type="evidence" value="ECO:0007669"/>
    <property type="project" value="TreeGrafter"/>
</dbReference>
<dbReference type="AlphaFoldDB" id="A0AA88Y368"/>
<reference evidence="9" key="1">
    <citation type="submission" date="2019-08" db="EMBL/GenBank/DDBJ databases">
        <title>The improved chromosome-level genome for the pearl oyster Pinctada fucata martensii using PacBio sequencing and Hi-C.</title>
        <authorList>
            <person name="Zheng Z."/>
        </authorList>
    </citation>
    <scope>NUCLEOTIDE SEQUENCE</scope>
    <source>
        <strain evidence="9">ZZ-2019</strain>
        <tissue evidence="9">Adductor muscle</tissue>
    </source>
</reference>
<evidence type="ECO:0000256" key="1">
    <source>
        <dbReference type="ARBA" id="ARBA00004414"/>
    </source>
</evidence>
<dbReference type="PANTHER" id="PTHR23292">
    <property type="entry name" value="LIPOPOLYSACCHARIDE-INDUCED TUMOR NECROSIS FACTOR-ALPHA FACTOR"/>
    <property type="match status" value="1"/>
</dbReference>
<comment type="caution">
    <text evidence="9">The sequence shown here is derived from an EMBL/GenBank/DDBJ whole genome shotgun (WGS) entry which is preliminary data.</text>
</comment>
<accession>A0AA88Y368</accession>
<dbReference type="EMBL" id="VSWD01000007">
    <property type="protein sequence ID" value="KAK3097223.1"/>
    <property type="molecule type" value="Genomic_DNA"/>
</dbReference>
<evidence type="ECO:0000256" key="5">
    <source>
        <dbReference type="ARBA" id="ARBA00022723"/>
    </source>
</evidence>
<dbReference type="Proteomes" id="UP001186944">
    <property type="component" value="Unassembled WGS sequence"/>
</dbReference>
<keyword evidence="6" id="KW-0862">Zinc</keyword>
<dbReference type="SMART" id="SM00714">
    <property type="entry name" value="LITAF"/>
    <property type="match status" value="1"/>
</dbReference>
<keyword evidence="7" id="KW-0472">Membrane</keyword>
<evidence type="ECO:0000256" key="7">
    <source>
        <dbReference type="ARBA" id="ARBA00023136"/>
    </source>
</evidence>
<feature type="domain" description="LITAF" evidence="8">
    <location>
        <begin position="26"/>
        <end position="102"/>
    </location>
</feature>
<evidence type="ECO:0000259" key="8">
    <source>
        <dbReference type="PROSITE" id="PS51837"/>
    </source>
</evidence>
<dbReference type="InterPro" id="IPR006629">
    <property type="entry name" value="LITAF"/>
</dbReference>
<organism evidence="9 10">
    <name type="scientific">Pinctada imbricata</name>
    <name type="common">Atlantic pearl-oyster</name>
    <name type="synonym">Pinctada martensii</name>
    <dbReference type="NCBI Taxonomy" id="66713"/>
    <lineage>
        <taxon>Eukaryota</taxon>
        <taxon>Metazoa</taxon>
        <taxon>Spiralia</taxon>
        <taxon>Lophotrochozoa</taxon>
        <taxon>Mollusca</taxon>
        <taxon>Bivalvia</taxon>
        <taxon>Autobranchia</taxon>
        <taxon>Pteriomorphia</taxon>
        <taxon>Pterioida</taxon>
        <taxon>Pterioidea</taxon>
        <taxon>Pteriidae</taxon>
        <taxon>Pinctada</taxon>
    </lineage>
</organism>
<dbReference type="InterPro" id="IPR037519">
    <property type="entry name" value="LITAF_fam"/>
</dbReference>
<dbReference type="PANTHER" id="PTHR23292:SF6">
    <property type="entry name" value="FI16602P1-RELATED"/>
    <property type="match status" value="1"/>
</dbReference>
<sequence>MAQPGQPMVITTAQPAGQTIVVAGAQPVPAPIPGPKSFRDTPLRCTCPNCGQVILSNLTYEVGVYTVVVCIILPIIPCFLNGCKDVVHHCPACHHRLGKYVKM</sequence>
<name>A0AA88Y368_PINIB</name>
<proteinExistence type="inferred from homology"/>
<evidence type="ECO:0000313" key="9">
    <source>
        <dbReference type="EMBL" id="KAK3097223.1"/>
    </source>
</evidence>
<comment type="similarity">
    <text evidence="4">Belongs to the CDIP1/LITAF family.</text>
</comment>